<dbReference type="Pfam" id="PF00076">
    <property type="entry name" value="RRM_1"/>
    <property type="match status" value="1"/>
</dbReference>
<gene>
    <name evidence="6" type="ORF">QBC35DRAFT_379653</name>
</gene>
<dbReference type="SUPFAM" id="SSF54928">
    <property type="entry name" value="RNA-binding domain, RBD"/>
    <property type="match status" value="1"/>
</dbReference>
<name>A0AAN6X1F0_9PEZI</name>
<dbReference type="FunFam" id="3.30.70.330:FF:000089">
    <property type="entry name" value="RNA binding protein"/>
    <property type="match status" value="1"/>
</dbReference>
<protein>
    <recommendedName>
        <fullName evidence="5">RRM domain-containing protein</fullName>
    </recommendedName>
</protein>
<feature type="compositionally biased region" description="Low complexity" evidence="4">
    <location>
        <begin position="1"/>
        <end position="22"/>
    </location>
</feature>
<evidence type="ECO:0000256" key="2">
    <source>
        <dbReference type="ARBA" id="ARBA00022884"/>
    </source>
</evidence>
<organism evidence="6 7">
    <name type="scientific">Podospora australis</name>
    <dbReference type="NCBI Taxonomy" id="1536484"/>
    <lineage>
        <taxon>Eukaryota</taxon>
        <taxon>Fungi</taxon>
        <taxon>Dikarya</taxon>
        <taxon>Ascomycota</taxon>
        <taxon>Pezizomycotina</taxon>
        <taxon>Sordariomycetes</taxon>
        <taxon>Sordariomycetidae</taxon>
        <taxon>Sordariales</taxon>
        <taxon>Podosporaceae</taxon>
        <taxon>Podospora</taxon>
    </lineage>
</organism>
<dbReference type="Gene3D" id="3.30.70.330">
    <property type="match status" value="1"/>
</dbReference>
<evidence type="ECO:0000256" key="1">
    <source>
        <dbReference type="ARBA" id="ARBA00022553"/>
    </source>
</evidence>
<keyword evidence="2 3" id="KW-0694">RNA-binding</keyword>
<dbReference type="PANTHER" id="PTHR10501">
    <property type="entry name" value="U1 SMALL NUCLEAR RIBONUCLEOPROTEIN A/U2 SMALL NUCLEAR RIBONUCLEOPROTEIN B"/>
    <property type="match status" value="1"/>
</dbReference>
<dbReference type="CDD" id="cd00590">
    <property type="entry name" value="RRM_SF"/>
    <property type="match status" value="1"/>
</dbReference>
<comment type="caution">
    <text evidence="6">The sequence shown here is derived from an EMBL/GenBank/DDBJ whole genome shotgun (WGS) entry which is preliminary data.</text>
</comment>
<dbReference type="AlphaFoldDB" id="A0AAN6X1F0"/>
<evidence type="ECO:0000259" key="5">
    <source>
        <dbReference type="PROSITE" id="PS50102"/>
    </source>
</evidence>
<dbReference type="CDD" id="cd12245">
    <property type="entry name" value="RRM_scw1_like"/>
    <property type="match status" value="1"/>
</dbReference>
<evidence type="ECO:0000256" key="3">
    <source>
        <dbReference type="PROSITE-ProRule" id="PRU00176"/>
    </source>
</evidence>
<feature type="domain" description="RRM" evidence="5">
    <location>
        <begin position="363"/>
        <end position="440"/>
    </location>
</feature>
<dbReference type="Proteomes" id="UP001302126">
    <property type="component" value="Unassembled WGS sequence"/>
</dbReference>
<dbReference type="InterPro" id="IPR000504">
    <property type="entry name" value="RRM_dom"/>
</dbReference>
<accession>A0AAN6X1F0</accession>
<dbReference type="PROSITE" id="PS50102">
    <property type="entry name" value="RRM"/>
    <property type="match status" value="1"/>
</dbReference>
<reference evidence="6" key="2">
    <citation type="submission" date="2023-05" db="EMBL/GenBank/DDBJ databases">
        <authorList>
            <consortium name="Lawrence Berkeley National Laboratory"/>
            <person name="Steindorff A."/>
            <person name="Hensen N."/>
            <person name="Bonometti L."/>
            <person name="Westerberg I."/>
            <person name="Brannstrom I.O."/>
            <person name="Guillou S."/>
            <person name="Cros-Aarteil S."/>
            <person name="Calhoun S."/>
            <person name="Haridas S."/>
            <person name="Kuo A."/>
            <person name="Mondo S."/>
            <person name="Pangilinan J."/>
            <person name="Riley R."/>
            <person name="Labutti K."/>
            <person name="Andreopoulos B."/>
            <person name="Lipzen A."/>
            <person name="Chen C."/>
            <person name="Yanf M."/>
            <person name="Daum C."/>
            <person name="Ng V."/>
            <person name="Clum A."/>
            <person name="Ohm R."/>
            <person name="Martin F."/>
            <person name="Silar P."/>
            <person name="Natvig D."/>
            <person name="Lalanne C."/>
            <person name="Gautier V."/>
            <person name="Ament-Velasquez S.L."/>
            <person name="Kruys A."/>
            <person name="Hutchinson M.I."/>
            <person name="Powell A.J."/>
            <person name="Barry K."/>
            <person name="Miller A.N."/>
            <person name="Grigoriev I.V."/>
            <person name="Debuchy R."/>
            <person name="Gladieux P."/>
            <person name="Thoren M.H."/>
            <person name="Johannesson H."/>
        </authorList>
    </citation>
    <scope>NUCLEOTIDE SEQUENCE</scope>
    <source>
        <strain evidence="6">PSN309</strain>
    </source>
</reference>
<evidence type="ECO:0000313" key="6">
    <source>
        <dbReference type="EMBL" id="KAK4189762.1"/>
    </source>
</evidence>
<keyword evidence="1" id="KW-0597">Phosphoprotein</keyword>
<dbReference type="EMBL" id="MU864372">
    <property type="protein sequence ID" value="KAK4189762.1"/>
    <property type="molecule type" value="Genomic_DNA"/>
</dbReference>
<feature type="region of interest" description="Disordered" evidence="4">
    <location>
        <begin position="1"/>
        <end position="33"/>
    </location>
</feature>
<evidence type="ECO:0000313" key="7">
    <source>
        <dbReference type="Proteomes" id="UP001302126"/>
    </source>
</evidence>
<dbReference type="InterPro" id="IPR012677">
    <property type="entry name" value="Nucleotide-bd_a/b_plait_sf"/>
</dbReference>
<sequence>MNGDQNSSSASSTNSFGSTGTNPYNAPNPALKNTMGASTFAPYAQPSWPPAVGGTFQPPLTSNNLSEFNASATTNMNGVASFSPKPATLPTARIRNLPLGTTEQQVRLITTFVGKDLVDVQVLPLDRSDDKSFQSALLTFKSLSAAHELKASLDGQPNIAKSANLIVEVSGPATSGGLGTRYQNDMPLSAVGNTSKIPTGPAAARAPSRYNNGDHYQPLSKIIPPNGAVYNGSGDYGHIFSPQSPIANHVIDRNRMTGKTLIENDDDDTDPIFMGYHENPPALQPRRSTVPNIPTSRHAGLSLNTNAGPNTYHYGHSNLSGMVANTMSPTFMGSANPYTLQQQPHRTHAYPAANPADQNPPCNTLYVGNLPIDTSEEELKGLFSKQRGYKRLCFRTKQNGPMCFVEFEDISFATKALNDLYGSPLHNSTKGGIRLSFSKNPLGVRNQPLTTLGVGHGPNGFTTASGPPPGLHPPPGFNVHRAAYNGADRESYNSSPGQLSNGSNAYTAPVSYTPLQNSGWGAVLPPPNPFHSMMNGSAVNGYQDYSGK</sequence>
<reference evidence="6" key="1">
    <citation type="journal article" date="2023" name="Mol. Phylogenet. Evol.">
        <title>Genome-scale phylogeny and comparative genomics of the fungal order Sordariales.</title>
        <authorList>
            <person name="Hensen N."/>
            <person name="Bonometti L."/>
            <person name="Westerberg I."/>
            <person name="Brannstrom I.O."/>
            <person name="Guillou S."/>
            <person name="Cros-Aarteil S."/>
            <person name="Calhoun S."/>
            <person name="Haridas S."/>
            <person name="Kuo A."/>
            <person name="Mondo S."/>
            <person name="Pangilinan J."/>
            <person name="Riley R."/>
            <person name="LaButti K."/>
            <person name="Andreopoulos B."/>
            <person name="Lipzen A."/>
            <person name="Chen C."/>
            <person name="Yan M."/>
            <person name="Daum C."/>
            <person name="Ng V."/>
            <person name="Clum A."/>
            <person name="Steindorff A."/>
            <person name="Ohm R.A."/>
            <person name="Martin F."/>
            <person name="Silar P."/>
            <person name="Natvig D.O."/>
            <person name="Lalanne C."/>
            <person name="Gautier V."/>
            <person name="Ament-Velasquez S.L."/>
            <person name="Kruys A."/>
            <person name="Hutchinson M.I."/>
            <person name="Powell A.J."/>
            <person name="Barry K."/>
            <person name="Miller A.N."/>
            <person name="Grigoriev I.V."/>
            <person name="Debuchy R."/>
            <person name="Gladieux P."/>
            <person name="Hiltunen Thoren M."/>
            <person name="Johannesson H."/>
        </authorList>
    </citation>
    <scope>NUCLEOTIDE SEQUENCE</scope>
    <source>
        <strain evidence="6">PSN309</strain>
    </source>
</reference>
<dbReference type="SMART" id="SM00360">
    <property type="entry name" value="RRM"/>
    <property type="match status" value="1"/>
</dbReference>
<proteinExistence type="predicted"/>
<dbReference type="GO" id="GO:0003723">
    <property type="term" value="F:RNA binding"/>
    <property type="evidence" value="ECO:0007669"/>
    <property type="project" value="UniProtKB-UniRule"/>
</dbReference>
<evidence type="ECO:0000256" key="4">
    <source>
        <dbReference type="SAM" id="MobiDB-lite"/>
    </source>
</evidence>
<keyword evidence="7" id="KW-1185">Reference proteome</keyword>
<dbReference type="InterPro" id="IPR035979">
    <property type="entry name" value="RBD_domain_sf"/>
</dbReference>